<keyword evidence="8" id="KW-1185">Reference proteome</keyword>
<dbReference type="EMBL" id="JAJSOJ010000042">
    <property type="protein sequence ID" value="MCE0744640.1"/>
    <property type="molecule type" value="Genomic_DNA"/>
</dbReference>
<evidence type="ECO:0000256" key="3">
    <source>
        <dbReference type="SAM" id="MobiDB-lite"/>
    </source>
</evidence>
<name>A0ABS8VUH7_9PROT</name>
<dbReference type="RefSeq" id="WP_232878438.1">
    <property type="nucleotide sequence ID" value="NZ_JAJSOJ010000042.1"/>
</dbReference>
<evidence type="ECO:0000259" key="5">
    <source>
        <dbReference type="Pfam" id="PF25917"/>
    </source>
</evidence>
<comment type="similarity">
    <text evidence="1">Belongs to the membrane fusion protein (MFP) (TC 8.A.1) family.</text>
</comment>
<protein>
    <submittedName>
        <fullName evidence="7">Efflux RND transporter periplasmic adaptor subunit</fullName>
    </submittedName>
</protein>
<organism evidence="7 8">
    <name type="scientific">Acetobacter sicerae</name>
    <dbReference type="NCBI Taxonomy" id="85325"/>
    <lineage>
        <taxon>Bacteria</taxon>
        <taxon>Pseudomonadati</taxon>
        <taxon>Pseudomonadota</taxon>
        <taxon>Alphaproteobacteria</taxon>
        <taxon>Acetobacterales</taxon>
        <taxon>Acetobacteraceae</taxon>
        <taxon>Acetobacter</taxon>
    </lineage>
</organism>
<dbReference type="Pfam" id="PF25876">
    <property type="entry name" value="HH_MFP_RND"/>
    <property type="match status" value="1"/>
</dbReference>
<dbReference type="Gene3D" id="1.10.287.470">
    <property type="entry name" value="Helix hairpin bin"/>
    <property type="match status" value="1"/>
</dbReference>
<evidence type="ECO:0000256" key="2">
    <source>
        <dbReference type="SAM" id="Coils"/>
    </source>
</evidence>
<feature type="region of interest" description="Disordered" evidence="3">
    <location>
        <begin position="382"/>
        <end position="423"/>
    </location>
</feature>
<reference evidence="7 8" key="1">
    <citation type="submission" date="2021-12" db="EMBL/GenBank/DDBJ databases">
        <title>Genome sequence of Acetobacter sicerae DmPark20a_162.</title>
        <authorList>
            <person name="Chaston J.M."/>
        </authorList>
    </citation>
    <scope>NUCLEOTIDE SEQUENCE [LARGE SCALE GENOMIC DNA]</scope>
    <source>
        <strain evidence="7 8">DmPark20a_162</strain>
    </source>
</reference>
<feature type="domain" description="Multidrug resistance protein MdtA-like barrel-sandwich hybrid" evidence="5">
    <location>
        <begin position="76"/>
        <end position="208"/>
    </location>
</feature>
<dbReference type="NCBIfam" id="TIGR01730">
    <property type="entry name" value="RND_mfp"/>
    <property type="match status" value="1"/>
</dbReference>
<evidence type="ECO:0000256" key="1">
    <source>
        <dbReference type="ARBA" id="ARBA00009477"/>
    </source>
</evidence>
<feature type="domain" description="CusB-like beta-barrel" evidence="6">
    <location>
        <begin position="233"/>
        <end position="304"/>
    </location>
</feature>
<dbReference type="Pfam" id="PF25917">
    <property type="entry name" value="BSH_RND"/>
    <property type="match status" value="1"/>
</dbReference>
<keyword evidence="2" id="KW-0175">Coiled coil</keyword>
<dbReference type="Gene3D" id="2.40.50.100">
    <property type="match status" value="1"/>
</dbReference>
<evidence type="ECO:0000259" key="4">
    <source>
        <dbReference type="Pfam" id="PF25876"/>
    </source>
</evidence>
<proteinExistence type="inferred from homology"/>
<dbReference type="InterPro" id="IPR006143">
    <property type="entry name" value="RND_pump_MFP"/>
</dbReference>
<sequence>MSAQTSRGRLVLILVVILAIVLAAWGIFQRNMNYGHLARETTENALPQVQVITAQPGPDHMNLDLPANISAWYLAPIYAQVSGYVKMWYKDIGAHVKTGDVLAEIDTPGLDAQYAAAKANLDVAVARYKLAQITSKRWKALEGTQAVSQQEVDVQAANAEAEKAQVEAARHEMERYQALEGFKKIVAPFDGVVTARLADVGDYVNAGRGDVGARGNATELFSVADIHAMRIFVSVPQDYAYIISPALTATLSVPQFPGRTFKARYVATAAAFNPNTRTVNTELMVDNPLGELWPDSFATAHFEAPGDANILILPQGALIFRAEGMQVAVVDPTDHVHLVPVKVGTVLGTTVQVLAGVNRSDRIINNPSAGLLDGDKVRIVPGTRGYNMPSTPPKKPVAPSQNDDVRAMPMDNSAPAAETSDHE</sequence>
<gene>
    <name evidence="7" type="ORF">LWC05_12175</name>
</gene>
<dbReference type="InterPro" id="IPR058625">
    <property type="entry name" value="MdtA-like_BSH"/>
</dbReference>
<dbReference type="PANTHER" id="PTHR30469:SF37">
    <property type="entry name" value="RAGD PROTEIN"/>
    <property type="match status" value="1"/>
</dbReference>
<dbReference type="InterPro" id="IPR058624">
    <property type="entry name" value="MdtA-like_HH"/>
</dbReference>
<feature type="coiled-coil region" evidence="2">
    <location>
        <begin position="147"/>
        <end position="179"/>
    </location>
</feature>
<evidence type="ECO:0000259" key="6">
    <source>
        <dbReference type="Pfam" id="PF25954"/>
    </source>
</evidence>
<dbReference type="PANTHER" id="PTHR30469">
    <property type="entry name" value="MULTIDRUG RESISTANCE PROTEIN MDTA"/>
    <property type="match status" value="1"/>
</dbReference>
<dbReference type="Pfam" id="PF25954">
    <property type="entry name" value="Beta-barrel_RND_2"/>
    <property type="match status" value="1"/>
</dbReference>
<dbReference type="Gene3D" id="2.40.420.20">
    <property type="match status" value="1"/>
</dbReference>
<feature type="domain" description="Multidrug resistance protein MdtA-like alpha-helical hairpin" evidence="4">
    <location>
        <begin position="113"/>
        <end position="170"/>
    </location>
</feature>
<dbReference type="Gene3D" id="2.40.30.170">
    <property type="match status" value="1"/>
</dbReference>
<evidence type="ECO:0000313" key="7">
    <source>
        <dbReference type="EMBL" id="MCE0744640.1"/>
    </source>
</evidence>
<accession>A0ABS8VUH7</accession>
<dbReference type="SUPFAM" id="SSF111369">
    <property type="entry name" value="HlyD-like secretion proteins"/>
    <property type="match status" value="1"/>
</dbReference>
<dbReference type="Proteomes" id="UP001521074">
    <property type="component" value="Unassembled WGS sequence"/>
</dbReference>
<evidence type="ECO:0000313" key="8">
    <source>
        <dbReference type="Proteomes" id="UP001521074"/>
    </source>
</evidence>
<dbReference type="InterPro" id="IPR058792">
    <property type="entry name" value="Beta-barrel_RND_2"/>
</dbReference>
<comment type="caution">
    <text evidence="7">The sequence shown here is derived from an EMBL/GenBank/DDBJ whole genome shotgun (WGS) entry which is preliminary data.</text>
</comment>